<sequence>MIFILHFTRVAGVLLGLAVGDALGAPLEGLPSPDKTVTRMQSGGIHATRRGEYTDDTLQALGLARSLIVCRGFSPEDFISRLISSYEQEPRYYGPTSRTVFSLVREGIRPEDAAKIAHIQNRGSRTNGSVMRAPPVGVFYSPATVREVSLACSALTHHDPVAGECSAFVNQMISELCRGASKMGAFCDALDRCQNAEVAERLGNFHIWPLEPSLDAVLSTHCALAVFMGSDSLEKTLVRAVNLGGDADTVGAIAGALAGALYGFPSIPHRWLVDFRHTGEILSISRRLWAVAEHA</sequence>
<evidence type="ECO:0000256" key="1">
    <source>
        <dbReference type="ARBA" id="ARBA00010702"/>
    </source>
</evidence>
<feature type="binding site" evidence="3">
    <location>
        <position position="56"/>
    </location>
    <ligand>
        <name>Mg(2+)</name>
        <dbReference type="ChEBI" id="CHEBI:18420"/>
        <label>1</label>
    </ligand>
</feature>
<dbReference type="Gene3D" id="1.10.4080.10">
    <property type="entry name" value="ADP-ribosylation/Crystallin J1"/>
    <property type="match status" value="1"/>
</dbReference>
<dbReference type="GO" id="GO:0016787">
    <property type="term" value="F:hydrolase activity"/>
    <property type="evidence" value="ECO:0007669"/>
    <property type="project" value="UniProtKB-KW"/>
</dbReference>
<feature type="binding site" evidence="3">
    <location>
        <position position="246"/>
    </location>
    <ligand>
        <name>Mg(2+)</name>
        <dbReference type="ChEBI" id="CHEBI:18420"/>
        <label>1</label>
    </ligand>
</feature>
<feature type="binding site" evidence="3">
    <location>
        <position position="55"/>
    </location>
    <ligand>
        <name>Mg(2+)</name>
        <dbReference type="ChEBI" id="CHEBI:18420"/>
        <label>1</label>
    </ligand>
</feature>
<keyword evidence="3" id="KW-0479">Metal-binding</keyword>
<gene>
    <name evidence="4" type="ORF">CUJ86_06255</name>
</gene>
<evidence type="ECO:0000313" key="4">
    <source>
        <dbReference type="EMBL" id="TAJ45053.1"/>
    </source>
</evidence>
<dbReference type="OrthoDB" id="114878at2157"/>
<dbReference type="AlphaFoldDB" id="A0A483CUA5"/>
<dbReference type="InterPro" id="IPR050792">
    <property type="entry name" value="ADP-ribosylglycohydrolase"/>
</dbReference>
<dbReference type="InterPro" id="IPR036705">
    <property type="entry name" value="Ribosyl_crysJ1_sf"/>
</dbReference>
<reference evidence="4 5" key="1">
    <citation type="submission" date="2017-11" db="EMBL/GenBank/DDBJ databases">
        <title>Isolation and Characterization of Methanofollis Species from Methane Seep Offshore SW Taiwan.</title>
        <authorList>
            <person name="Teng N.-H."/>
            <person name="Lai M.-C."/>
            <person name="Chen S.-C."/>
        </authorList>
    </citation>
    <scope>NUCLEOTIDE SEQUENCE [LARGE SCALE GENOMIC DNA]</scope>
    <source>
        <strain evidence="4 5">FWC-SCC2</strain>
    </source>
</reference>
<dbReference type="EMBL" id="PGCL01000002">
    <property type="protein sequence ID" value="TAJ45053.1"/>
    <property type="molecule type" value="Genomic_DNA"/>
</dbReference>
<comment type="cofactor">
    <cofactor evidence="3">
        <name>Mg(2+)</name>
        <dbReference type="ChEBI" id="CHEBI:18420"/>
    </cofactor>
    <text evidence="3">Binds 2 magnesium ions per subunit.</text>
</comment>
<name>A0A483CUA5_9EURY</name>
<dbReference type="GO" id="GO:0046872">
    <property type="term" value="F:metal ion binding"/>
    <property type="evidence" value="ECO:0007669"/>
    <property type="project" value="UniProtKB-KW"/>
</dbReference>
<keyword evidence="3" id="KW-0460">Magnesium</keyword>
<feature type="binding site" evidence="3">
    <location>
        <position position="249"/>
    </location>
    <ligand>
        <name>Mg(2+)</name>
        <dbReference type="ChEBI" id="CHEBI:18420"/>
        <label>1</label>
    </ligand>
</feature>
<comment type="similarity">
    <text evidence="1">Belongs to the ADP-ribosylglycohydrolase family.</text>
</comment>
<keyword evidence="2 4" id="KW-0378">Hydrolase</keyword>
<dbReference type="Pfam" id="PF03747">
    <property type="entry name" value="ADP_ribosyl_GH"/>
    <property type="match status" value="1"/>
</dbReference>
<dbReference type="SUPFAM" id="SSF101478">
    <property type="entry name" value="ADP-ribosylglycohydrolase"/>
    <property type="match status" value="1"/>
</dbReference>
<feature type="binding site" evidence="3">
    <location>
        <position position="248"/>
    </location>
    <ligand>
        <name>Mg(2+)</name>
        <dbReference type="ChEBI" id="CHEBI:18420"/>
        <label>1</label>
    </ligand>
</feature>
<comment type="caution">
    <text evidence="4">The sequence shown here is derived from an EMBL/GenBank/DDBJ whole genome shotgun (WGS) entry which is preliminary data.</text>
</comment>
<dbReference type="PANTHER" id="PTHR16222">
    <property type="entry name" value="ADP-RIBOSYLGLYCOHYDROLASE"/>
    <property type="match status" value="1"/>
</dbReference>
<dbReference type="PANTHER" id="PTHR16222:SF24">
    <property type="entry name" value="ADP-RIBOSYLHYDROLASE ARH3"/>
    <property type="match status" value="1"/>
</dbReference>
<evidence type="ECO:0000256" key="2">
    <source>
        <dbReference type="ARBA" id="ARBA00022801"/>
    </source>
</evidence>
<accession>A0A483CUA5</accession>
<keyword evidence="5" id="KW-1185">Reference proteome</keyword>
<dbReference type="Proteomes" id="UP000292580">
    <property type="component" value="Unassembled WGS sequence"/>
</dbReference>
<protein>
    <submittedName>
        <fullName evidence="4">ADP-ribosylglycohydrolase family protein</fullName>
    </submittedName>
</protein>
<evidence type="ECO:0000256" key="3">
    <source>
        <dbReference type="PIRSR" id="PIRSR605502-1"/>
    </source>
</evidence>
<dbReference type="InterPro" id="IPR005502">
    <property type="entry name" value="Ribosyl_crysJ1"/>
</dbReference>
<feature type="binding site" evidence="3">
    <location>
        <position position="54"/>
    </location>
    <ligand>
        <name>Mg(2+)</name>
        <dbReference type="ChEBI" id="CHEBI:18420"/>
        <label>1</label>
    </ligand>
</feature>
<proteinExistence type="inferred from homology"/>
<evidence type="ECO:0000313" key="5">
    <source>
        <dbReference type="Proteomes" id="UP000292580"/>
    </source>
</evidence>
<organism evidence="4 5">
    <name type="scientific">Methanofollis fontis</name>
    <dbReference type="NCBI Taxonomy" id="2052832"/>
    <lineage>
        <taxon>Archaea</taxon>
        <taxon>Methanobacteriati</taxon>
        <taxon>Methanobacteriota</taxon>
        <taxon>Stenosarchaea group</taxon>
        <taxon>Methanomicrobia</taxon>
        <taxon>Methanomicrobiales</taxon>
        <taxon>Methanomicrobiaceae</taxon>
        <taxon>Methanofollis</taxon>
    </lineage>
</organism>